<dbReference type="InterPro" id="IPR020846">
    <property type="entry name" value="MFS_dom"/>
</dbReference>
<keyword evidence="2" id="KW-0813">Transport</keyword>
<evidence type="ECO:0000256" key="7">
    <source>
        <dbReference type="SAM" id="Phobius"/>
    </source>
</evidence>
<keyword evidence="3" id="KW-1003">Cell membrane</keyword>
<dbReference type="PANTHER" id="PTHR23513:SF11">
    <property type="entry name" value="STAPHYLOFERRIN A TRANSPORTER"/>
    <property type="match status" value="1"/>
</dbReference>
<feature type="transmembrane region" description="Helical" evidence="7">
    <location>
        <begin position="291"/>
        <end position="309"/>
    </location>
</feature>
<evidence type="ECO:0000259" key="8">
    <source>
        <dbReference type="PROSITE" id="PS50850"/>
    </source>
</evidence>
<evidence type="ECO:0000256" key="6">
    <source>
        <dbReference type="ARBA" id="ARBA00023136"/>
    </source>
</evidence>
<feature type="transmembrane region" description="Helical" evidence="7">
    <location>
        <begin position="381"/>
        <end position="398"/>
    </location>
</feature>
<dbReference type="PANTHER" id="PTHR23513">
    <property type="entry name" value="INTEGRAL MEMBRANE EFFLUX PROTEIN-RELATED"/>
    <property type="match status" value="1"/>
</dbReference>
<dbReference type="InterPro" id="IPR036259">
    <property type="entry name" value="MFS_trans_sf"/>
</dbReference>
<feature type="transmembrane region" description="Helical" evidence="7">
    <location>
        <begin position="315"/>
        <end position="338"/>
    </location>
</feature>
<organism evidence="9 10">
    <name type="scientific">Candidatus Segetimicrobium genomatis</name>
    <dbReference type="NCBI Taxonomy" id="2569760"/>
    <lineage>
        <taxon>Bacteria</taxon>
        <taxon>Bacillati</taxon>
        <taxon>Candidatus Sysuimicrobiota</taxon>
        <taxon>Candidatus Sysuimicrobiia</taxon>
        <taxon>Candidatus Sysuimicrobiales</taxon>
        <taxon>Candidatus Segetimicrobiaceae</taxon>
        <taxon>Candidatus Segetimicrobium</taxon>
    </lineage>
</organism>
<keyword evidence="4 7" id="KW-0812">Transmembrane</keyword>
<dbReference type="GO" id="GO:0005886">
    <property type="term" value="C:plasma membrane"/>
    <property type="evidence" value="ECO:0007669"/>
    <property type="project" value="UniProtKB-SubCell"/>
</dbReference>
<protein>
    <submittedName>
        <fullName evidence="9">MFS transporter</fullName>
    </submittedName>
</protein>
<feature type="transmembrane region" description="Helical" evidence="7">
    <location>
        <begin position="84"/>
        <end position="105"/>
    </location>
</feature>
<sequence>MIAALTRLSTFSAFRHRNYRLFWTGMLGSQVGTWMQSTAQSYLVWELTRSALATSLVTLFFSFPSTVLSLVGGVVADRMDRRRLILVTQTVFLLQAVVLTVLTFAGRIRIWEIYALALMNGTVMAFDSPGRQSMLPSLVPREDLSNAVALNSTIFNASRVVGPPLAGLVYAAVGPGWCFALNAVSFLAILYPLWIMRLTRAPTGIVRTHLWDDLREGLAYVRRHQVVRTLLILVALAGSLAFVYIVLMPVLASKVLGGGPAENGYLLGAAGVGATVGALGVATLRATRPGRFIFGFGYAASAALVALAFSRHLLLSMVLTATVAGCVMAVLATCNATIQGYVTDSLRGRVMSIYTLALIGSGPLNAAIAGTLGSWLGADRAIGISGLVMGFSIGIVAWRNRAVVAIDMVRATRAEPVSDYDAGGRAAAEGTED</sequence>
<dbReference type="CDD" id="cd06173">
    <property type="entry name" value="MFS_MefA_like"/>
    <property type="match status" value="1"/>
</dbReference>
<evidence type="ECO:0000313" key="10">
    <source>
        <dbReference type="Proteomes" id="UP000318834"/>
    </source>
</evidence>
<feature type="domain" description="Major facilitator superfamily (MFS) profile" evidence="8">
    <location>
        <begin position="1"/>
        <end position="413"/>
    </location>
</feature>
<evidence type="ECO:0000256" key="1">
    <source>
        <dbReference type="ARBA" id="ARBA00004651"/>
    </source>
</evidence>
<feature type="transmembrane region" description="Helical" evidence="7">
    <location>
        <begin position="264"/>
        <end position="284"/>
    </location>
</feature>
<dbReference type="GO" id="GO:0022857">
    <property type="term" value="F:transmembrane transporter activity"/>
    <property type="evidence" value="ECO:0007669"/>
    <property type="project" value="InterPro"/>
</dbReference>
<evidence type="ECO:0000256" key="4">
    <source>
        <dbReference type="ARBA" id="ARBA00022692"/>
    </source>
</evidence>
<comment type="subcellular location">
    <subcellularLocation>
        <location evidence="1">Cell membrane</location>
        <topology evidence="1">Multi-pass membrane protein</topology>
    </subcellularLocation>
</comment>
<dbReference type="Pfam" id="PF05977">
    <property type="entry name" value="MFS_3"/>
    <property type="match status" value="1"/>
</dbReference>
<dbReference type="InterPro" id="IPR010290">
    <property type="entry name" value="TM_effector"/>
</dbReference>
<dbReference type="Gene3D" id="1.20.1250.20">
    <property type="entry name" value="MFS general substrate transporter like domains"/>
    <property type="match status" value="1"/>
</dbReference>
<evidence type="ECO:0000256" key="2">
    <source>
        <dbReference type="ARBA" id="ARBA00022448"/>
    </source>
</evidence>
<feature type="transmembrane region" description="Helical" evidence="7">
    <location>
        <begin position="51"/>
        <end position="72"/>
    </location>
</feature>
<dbReference type="AlphaFoldDB" id="A0A537IY25"/>
<dbReference type="Proteomes" id="UP000318834">
    <property type="component" value="Unassembled WGS sequence"/>
</dbReference>
<name>A0A537IY25_9BACT</name>
<feature type="transmembrane region" description="Helical" evidence="7">
    <location>
        <begin position="168"/>
        <end position="191"/>
    </location>
</feature>
<reference evidence="9 10" key="1">
    <citation type="journal article" date="2019" name="Nat. Microbiol.">
        <title>Mediterranean grassland soil C-N compound turnover is dependent on rainfall and depth, and is mediated by genomically divergent microorganisms.</title>
        <authorList>
            <person name="Diamond S."/>
            <person name="Andeer P.F."/>
            <person name="Li Z."/>
            <person name="Crits-Christoph A."/>
            <person name="Burstein D."/>
            <person name="Anantharaman K."/>
            <person name="Lane K.R."/>
            <person name="Thomas B.C."/>
            <person name="Pan C."/>
            <person name="Northen T.R."/>
            <person name="Banfield J.F."/>
        </authorList>
    </citation>
    <scope>NUCLEOTIDE SEQUENCE [LARGE SCALE GENOMIC DNA]</scope>
    <source>
        <strain evidence="9">NP_8</strain>
    </source>
</reference>
<evidence type="ECO:0000313" key="9">
    <source>
        <dbReference type="EMBL" id="TMI76211.1"/>
    </source>
</evidence>
<dbReference type="PROSITE" id="PS50850">
    <property type="entry name" value="MFS"/>
    <property type="match status" value="1"/>
</dbReference>
<gene>
    <name evidence="9" type="ORF">E6H05_04345</name>
</gene>
<evidence type="ECO:0000256" key="5">
    <source>
        <dbReference type="ARBA" id="ARBA00022989"/>
    </source>
</evidence>
<feature type="transmembrane region" description="Helical" evidence="7">
    <location>
        <begin position="21"/>
        <end position="45"/>
    </location>
</feature>
<dbReference type="SUPFAM" id="SSF103473">
    <property type="entry name" value="MFS general substrate transporter"/>
    <property type="match status" value="1"/>
</dbReference>
<feature type="transmembrane region" description="Helical" evidence="7">
    <location>
        <begin position="350"/>
        <end position="375"/>
    </location>
</feature>
<proteinExistence type="predicted"/>
<keyword evidence="6 7" id="KW-0472">Membrane</keyword>
<feature type="transmembrane region" description="Helical" evidence="7">
    <location>
        <begin position="230"/>
        <end position="252"/>
    </location>
</feature>
<accession>A0A537IY25</accession>
<comment type="caution">
    <text evidence="9">The sequence shown here is derived from an EMBL/GenBank/DDBJ whole genome shotgun (WGS) entry which is preliminary data.</text>
</comment>
<dbReference type="EMBL" id="VBAP01000027">
    <property type="protein sequence ID" value="TMI76211.1"/>
    <property type="molecule type" value="Genomic_DNA"/>
</dbReference>
<keyword evidence="5 7" id="KW-1133">Transmembrane helix</keyword>
<evidence type="ECO:0000256" key="3">
    <source>
        <dbReference type="ARBA" id="ARBA00022475"/>
    </source>
</evidence>